<comment type="caution">
    <text evidence="4">The sequence shown here is derived from an EMBL/GenBank/DDBJ whole genome shotgun (WGS) entry which is preliminary data.</text>
</comment>
<dbReference type="PIRSF" id="PIRSF007466">
    <property type="entry name" value="SpoIVA"/>
    <property type="match status" value="1"/>
</dbReference>
<sequence length="490" mass="56211">MSEEYIRQIIERTSGEIYLGVVGPVRSGKSTFIKKFVESLVLPNIDDEEIYKKVLDEIPQSSDGRQIMTTEPKFVPNQIMSLNIDDLEVRVRLVDCVGYVIPNAKGYEDEEGPRMVRTPWFEEPITFRDAAEIGTRKVIEDHSTIGIVMTTDGSISDFDRNDYLDAEERTIEELKTYDKPFIVVLNSKHPQKEETLRLKEEMSERYDVPIVPMNVDGMSTRDVNKVLREALYEFKIKELDINVPSWISVLDDRHPIRVEFDDVISGVSNEFRRLREVEDIVGVLKENDLVRDVSLTNIDPSSGRAEITIDCDEELYHEVIEKIVGNRVEDKAEFVRMLQDYAEAKREFDSIDTAVKMVRQIGYGIATPRLEDMTLERPEITKQGSRYGVKLRAIAPSIHMIKVDVESTFEPIIGSEQQSKDLINYIMKDYDKDPLSIWNAEIFGRTLDQIVNDGINAKLHVMPENARDKFRETLEKVVNKGKGGLIAIIL</sequence>
<dbReference type="AlphaFoldDB" id="F7Q180"/>
<dbReference type="GO" id="GO:0043934">
    <property type="term" value="P:sporulation"/>
    <property type="evidence" value="ECO:0007669"/>
    <property type="project" value="InterPro"/>
</dbReference>
<dbReference type="FunCoup" id="F7Q180">
    <property type="interactions" value="36"/>
</dbReference>
<organism evidence="4 5">
    <name type="scientific">Haloplasma contractile SSD-17B</name>
    <dbReference type="NCBI Taxonomy" id="1033810"/>
    <lineage>
        <taxon>Bacteria</taxon>
        <taxon>Bacillati</taxon>
        <taxon>Mycoplasmatota</taxon>
        <taxon>Mollicutes</taxon>
        <taxon>Haloplasmatales</taxon>
        <taxon>Haloplasmataceae</taxon>
        <taxon>Haloplasma</taxon>
    </lineage>
</organism>
<dbReference type="InterPro" id="IPR027417">
    <property type="entry name" value="P-loop_NTPase"/>
</dbReference>
<evidence type="ECO:0000313" key="5">
    <source>
        <dbReference type="Proteomes" id="UP000005707"/>
    </source>
</evidence>
<dbReference type="SUPFAM" id="SSF52540">
    <property type="entry name" value="P-loop containing nucleoside triphosphate hydrolases"/>
    <property type="match status" value="1"/>
</dbReference>
<dbReference type="Pfam" id="PF20438">
    <property type="entry name" value="SpoIVA_middle"/>
    <property type="match status" value="1"/>
</dbReference>
<reference evidence="4 5" key="1">
    <citation type="journal article" date="2011" name="J. Bacteriol.">
        <title>Genome sequence of Haloplasma contractile, an unusual contractile bacterium from a deep-sea anoxic brine lake.</title>
        <authorList>
            <person name="Antunes A."/>
            <person name="Alam I."/>
            <person name="El Dorry H."/>
            <person name="Siam R."/>
            <person name="Robertson A."/>
            <person name="Bajic V.B."/>
            <person name="Stingl U."/>
        </authorList>
    </citation>
    <scope>NUCLEOTIDE SEQUENCE [LARGE SCALE GENOMIC DNA]</scope>
    <source>
        <strain evidence="4 5">SSD-17B</strain>
    </source>
</reference>
<gene>
    <name evidence="4" type="ORF">HLPCO_001137</name>
</gene>
<dbReference type="GO" id="GO:0005524">
    <property type="term" value="F:ATP binding"/>
    <property type="evidence" value="ECO:0007669"/>
    <property type="project" value="InterPro"/>
</dbReference>
<dbReference type="Proteomes" id="UP000005707">
    <property type="component" value="Unassembled WGS sequence"/>
</dbReference>
<dbReference type="OrthoDB" id="9761464at2"/>
<accession>F7Q180</accession>
<dbReference type="Pfam" id="PF09547">
    <property type="entry name" value="SpoIVA_ATPase"/>
    <property type="match status" value="1"/>
</dbReference>
<dbReference type="EMBL" id="AFNU02000003">
    <property type="protein sequence ID" value="ERJ12797.1"/>
    <property type="molecule type" value="Genomic_DNA"/>
</dbReference>
<feature type="domain" description="Stage IV sporulation protein A ATPase" evidence="1">
    <location>
        <begin position="6"/>
        <end position="234"/>
    </location>
</feature>
<feature type="domain" description="Sporulation stage IV protein A C-terminal" evidence="3">
    <location>
        <begin position="415"/>
        <end position="490"/>
    </location>
</feature>
<dbReference type="STRING" id="1033810.HLPCO_001137"/>
<evidence type="ECO:0000259" key="1">
    <source>
        <dbReference type="Pfam" id="PF09547"/>
    </source>
</evidence>
<dbReference type="Pfam" id="PF20439">
    <property type="entry name" value="SpoIVA_C"/>
    <property type="match status" value="1"/>
</dbReference>
<dbReference type="GO" id="GO:0016887">
    <property type="term" value="F:ATP hydrolysis activity"/>
    <property type="evidence" value="ECO:0007669"/>
    <property type="project" value="InterPro"/>
</dbReference>
<dbReference type="NCBIfam" id="TIGR02836">
    <property type="entry name" value="spore_IV_A"/>
    <property type="match status" value="1"/>
</dbReference>
<keyword evidence="5" id="KW-1185">Reference proteome</keyword>
<dbReference type="InParanoid" id="F7Q180"/>
<reference evidence="4 5" key="2">
    <citation type="journal article" date="2013" name="PLoS ONE">
        <title>INDIGO - INtegrated Data Warehouse of MIcrobial GenOmes with Examples from the Red Sea Extremophiles.</title>
        <authorList>
            <person name="Alam I."/>
            <person name="Antunes A."/>
            <person name="Kamau A.A."/>
            <person name="Ba Alawi W."/>
            <person name="Kalkatawi M."/>
            <person name="Stingl U."/>
            <person name="Bajic V.B."/>
        </authorList>
    </citation>
    <scope>NUCLEOTIDE SEQUENCE [LARGE SCALE GENOMIC DNA]</scope>
    <source>
        <strain evidence="4 5">SSD-17B</strain>
    </source>
</reference>
<evidence type="ECO:0000313" key="4">
    <source>
        <dbReference type="EMBL" id="ERJ12797.1"/>
    </source>
</evidence>
<dbReference type="InterPro" id="IPR046841">
    <property type="entry name" value="SpoIVA_middle"/>
</dbReference>
<name>F7Q180_9MOLU</name>
<dbReference type="eggNOG" id="COG0699">
    <property type="taxonomic scope" value="Bacteria"/>
</dbReference>
<evidence type="ECO:0000259" key="2">
    <source>
        <dbReference type="Pfam" id="PF20438"/>
    </source>
</evidence>
<protein>
    <submittedName>
        <fullName evidence="4">Stage IV sporulation protein A</fullName>
    </submittedName>
</protein>
<feature type="domain" description="Stage IV sporulation protein A middle" evidence="2">
    <location>
        <begin position="236"/>
        <end position="414"/>
    </location>
</feature>
<evidence type="ECO:0000259" key="3">
    <source>
        <dbReference type="Pfam" id="PF20439"/>
    </source>
</evidence>
<dbReference type="Gene3D" id="3.40.50.300">
    <property type="entry name" value="P-loop containing nucleotide triphosphate hydrolases"/>
    <property type="match status" value="1"/>
</dbReference>
<dbReference type="RefSeq" id="WP_008825792.1">
    <property type="nucleotide sequence ID" value="NZ_AFNU02000003.1"/>
</dbReference>
<dbReference type="InterPro" id="IPR046842">
    <property type="entry name" value="SpoIVA_ATPase"/>
</dbReference>
<dbReference type="InterPro" id="IPR014201">
    <property type="entry name" value="Spore_IV_A"/>
</dbReference>
<proteinExistence type="predicted"/>
<dbReference type="InterPro" id="IPR046840">
    <property type="entry name" value="SpoIVA_C"/>
</dbReference>
<dbReference type="CDD" id="cd00882">
    <property type="entry name" value="Ras_like_GTPase"/>
    <property type="match status" value="1"/>
</dbReference>